<feature type="transmembrane region" description="Helical" evidence="7">
    <location>
        <begin position="36"/>
        <end position="55"/>
    </location>
</feature>
<keyword evidence="6 7" id="KW-0472">Membrane</keyword>
<feature type="transmembrane region" description="Helical" evidence="7">
    <location>
        <begin position="123"/>
        <end position="142"/>
    </location>
</feature>
<evidence type="ECO:0000256" key="6">
    <source>
        <dbReference type="ARBA" id="ARBA00023136"/>
    </source>
</evidence>
<feature type="transmembrane region" description="Helical" evidence="7">
    <location>
        <begin position="261"/>
        <end position="280"/>
    </location>
</feature>
<dbReference type="PANTHER" id="PTHR42920:SF5">
    <property type="entry name" value="EAMA DOMAIN-CONTAINING PROTEIN"/>
    <property type="match status" value="1"/>
</dbReference>
<feature type="transmembrane region" description="Helical" evidence="7">
    <location>
        <begin position="286"/>
        <end position="303"/>
    </location>
</feature>
<feature type="transmembrane region" description="Helical" evidence="7">
    <location>
        <begin position="222"/>
        <end position="249"/>
    </location>
</feature>
<dbReference type="PANTHER" id="PTHR42920">
    <property type="entry name" value="OS03G0707200 PROTEIN-RELATED"/>
    <property type="match status" value="1"/>
</dbReference>
<name>A0A168NRH5_9CLOT</name>
<dbReference type="SUPFAM" id="SSF103481">
    <property type="entry name" value="Multidrug resistance efflux transporter EmrE"/>
    <property type="match status" value="2"/>
</dbReference>
<organism evidence="9 10">
    <name type="scientific">Clostridium ljungdahlii</name>
    <dbReference type="NCBI Taxonomy" id="1538"/>
    <lineage>
        <taxon>Bacteria</taxon>
        <taxon>Bacillati</taxon>
        <taxon>Bacillota</taxon>
        <taxon>Clostridia</taxon>
        <taxon>Eubacteriales</taxon>
        <taxon>Clostridiaceae</taxon>
        <taxon>Clostridium</taxon>
    </lineage>
</organism>
<gene>
    <name evidence="9" type="primary">yijE_1</name>
    <name evidence="9" type="ORF">WY13_02199</name>
</gene>
<feature type="transmembrane region" description="Helical" evidence="7">
    <location>
        <begin position="67"/>
        <end position="89"/>
    </location>
</feature>
<evidence type="ECO:0000313" key="10">
    <source>
        <dbReference type="Proteomes" id="UP000077407"/>
    </source>
</evidence>
<dbReference type="InterPro" id="IPR037185">
    <property type="entry name" value="EmrE-like"/>
</dbReference>
<feature type="transmembrane region" description="Helical" evidence="7">
    <location>
        <begin position="95"/>
        <end position="116"/>
    </location>
</feature>
<dbReference type="Pfam" id="PF00892">
    <property type="entry name" value="EamA"/>
    <property type="match status" value="2"/>
</dbReference>
<dbReference type="InterPro" id="IPR000620">
    <property type="entry name" value="EamA_dom"/>
</dbReference>
<keyword evidence="4 7" id="KW-0812">Transmembrane</keyword>
<comment type="caution">
    <text evidence="9">The sequence shown here is derived from an EMBL/GenBank/DDBJ whole genome shotgun (WGS) entry which is preliminary data.</text>
</comment>
<evidence type="ECO:0000259" key="8">
    <source>
        <dbReference type="Pfam" id="PF00892"/>
    </source>
</evidence>
<evidence type="ECO:0000256" key="2">
    <source>
        <dbReference type="ARBA" id="ARBA00007362"/>
    </source>
</evidence>
<dbReference type="AlphaFoldDB" id="A0A168NRH5"/>
<evidence type="ECO:0000313" key="9">
    <source>
        <dbReference type="EMBL" id="OAA86805.1"/>
    </source>
</evidence>
<feature type="transmembrane region" description="Helical" evidence="7">
    <location>
        <begin position="148"/>
        <end position="166"/>
    </location>
</feature>
<feature type="domain" description="EamA" evidence="8">
    <location>
        <begin position="6"/>
        <end position="139"/>
    </location>
</feature>
<dbReference type="Gene3D" id="1.10.3730.20">
    <property type="match status" value="1"/>
</dbReference>
<dbReference type="PATRIC" id="fig|1538.10.peg.1799"/>
<feature type="transmembrane region" description="Helical" evidence="7">
    <location>
        <begin position="178"/>
        <end position="202"/>
    </location>
</feature>
<feature type="domain" description="EamA" evidence="8">
    <location>
        <begin position="149"/>
        <end position="303"/>
    </location>
</feature>
<accession>A0A168NRH5</accession>
<reference evidence="9 10" key="1">
    <citation type="journal article" date="2015" name="Biotechnol. Bioeng.">
        <title>Genome sequence and phenotypic characterization of Caulobacter segnis.</title>
        <authorList>
            <person name="Patel S."/>
            <person name="Fletcher B."/>
            <person name="Scott D.C."/>
            <person name="Ely B."/>
        </authorList>
    </citation>
    <scope>NUCLEOTIDE SEQUENCE [LARGE SCALE GENOMIC DNA]</scope>
    <source>
        <strain evidence="9 10">ERI-2</strain>
    </source>
</reference>
<evidence type="ECO:0000256" key="3">
    <source>
        <dbReference type="ARBA" id="ARBA00022475"/>
    </source>
</evidence>
<comment type="similarity">
    <text evidence="2">Belongs to the EamA transporter family.</text>
</comment>
<evidence type="ECO:0000256" key="7">
    <source>
        <dbReference type="SAM" id="Phobius"/>
    </source>
</evidence>
<comment type="subcellular location">
    <subcellularLocation>
        <location evidence="1">Cell membrane</location>
        <topology evidence="1">Multi-pass membrane protein</topology>
    </subcellularLocation>
</comment>
<dbReference type="InterPro" id="IPR051258">
    <property type="entry name" value="Diverse_Substrate_Transporter"/>
</dbReference>
<dbReference type="EMBL" id="LITT01000023">
    <property type="protein sequence ID" value="OAA86805.1"/>
    <property type="molecule type" value="Genomic_DNA"/>
</dbReference>
<evidence type="ECO:0000256" key="4">
    <source>
        <dbReference type="ARBA" id="ARBA00022692"/>
    </source>
</evidence>
<protein>
    <submittedName>
        <fullName evidence="9">Putative inner membrane transporter yiJE</fullName>
    </submittedName>
</protein>
<keyword evidence="3" id="KW-1003">Cell membrane</keyword>
<sequence length="316" mass="34334">MFVIVGYVFIILAAVIFSTMEIVGKLAVGLNPLQLNFLRFLIGGLILLPPTIKAVRNKKMKFKKDDLYYFLGTGFLCVVLSMSLFQLAITFTKASTVAIIFSTNPVFTVMFAYLFLKEDLNRGTIISIIFSLIGIVCILNPFGTVSDVKGIVLSILAAVTFSLYSVVGKLRSEKYGSITLNCVSFLVGDVIMLLIILLSNLPVVSSIINPKGGLSFMSHIPIIYGINAANIIPVIFLGIVVTGLGYMFYFMAMDETSATTASIVFFIKPALAPIFALIALSEKIPMNTVIGICFILIGSYFSFTAKSRAKVGEIEG</sequence>
<keyword evidence="5 7" id="KW-1133">Transmembrane helix</keyword>
<evidence type="ECO:0000256" key="5">
    <source>
        <dbReference type="ARBA" id="ARBA00022989"/>
    </source>
</evidence>
<evidence type="ECO:0000256" key="1">
    <source>
        <dbReference type="ARBA" id="ARBA00004651"/>
    </source>
</evidence>
<dbReference type="Proteomes" id="UP000077407">
    <property type="component" value="Unassembled WGS sequence"/>
</dbReference>
<feature type="transmembrane region" description="Helical" evidence="7">
    <location>
        <begin position="7"/>
        <end position="30"/>
    </location>
</feature>
<proteinExistence type="inferred from homology"/>
<dbReference type="GO" id="GO:0005886">
    <property type="term" value="C:plasma membrane"/>
    <property type="evidence" value="ECO:0007669"/>
    <property type="project" value="UniProtKB-SubCell"/>
</dbReference>